<feature type="compositionally biased region" description="Low complexity" evidence="1">
    <location>
        <begin position="306"/>
        <end position="318"/>
    </location>
</feature>
<feature type="transmembrane region" description="Helical" evidence="2">
    <location>
        <begin position="88"/>
        <end position="109"/>
    </location>
</feature>
<dbReference type="Pfam" id="PF20684">
    <property type="entry name" value="Fung_rhodopsin"/>
    <property type="match status" value="1"/>
</dbReference>
<feature type="transmembrane region" description="Helical" evidence="2">
    <location>
        <begin position="198"/>
        <end position="217"/>
    </location>
</feature>
<evidence type="ECO:0000313" key="5">
    <source>
        <dbReference type="Proteomes" id="UP001303373"/>
    </source>
</evidence>
<keyword evidence="2" id="KW-1133">Transmembrane helix</keyword>
<keyword evidence="2" id="KW-0472">Membrane</keyword>
<reference evidence="4 5" key="1">
    <citation type="submission" date="2023-11" db="EMBL/GenBank/DDBJ databases">
        <title>An acidophilic fungus is an integral part of prey digestion in a carnivorous sundew plant.</title>
        <authorList>
            <person name="Tsai I.J."/>
        </authorList>
    </citation>
    <scope>NUCLEOTIDE SEQUENCE [LARGE SCALE GENOMIC DNA]</scope>
    <source>
        <strain evidence="4">169a</strain>
    </source>
</reference>
<evidence type="ECO:0000256" key="2">
    <source>
        <dbReference type="SAM" id="Phobius"/>
    </source>
</evidence>
<gene>
    <name evidence="4" type="ORF">R9X50_00749500</name>
</gene>
<feature type="domain" description="Rhodopsin" evidence="3">
    <location>
        <begin position="27"/>
        <end position="259"/>
    </location>
</feature>
<feature type="region of interest" description="Disordered" evidence="1">
    <location>
        <begin position="283"/>
        <end position="327"/>
    </location>
</feature>
<feature type="transmembrane region" description="Helical" evidence="2">
    <location>
        <begin position="162"/>
        <end position="186"/>
    </location>
</feature>
<name>A0AAQ3RE69_9PEZI</name>
<dbReference type="InterPro" id="IPR049326">
    <property type="entry name" value="Rhodopsin_dom_fungi"/>
</dbReference>
<dbReference type="PANTHER" id="PTHR39614">
    <property type="entry name" value="INTEGRAL MEMBRANE PROTEIN"/>
    <property type="match status" value="1"/>
</dbReference>
<sequence>MEVQDLGVHVRIAVGASIGTSLMILCARAVSRWPWRFNAGSDDFAAIFATALSFAQGVIVVQAALLALGLPPGTMSQDNISTAMEFLYASNILFVTVLYASQLAITLTLHRLSHDKNDLIFSKTMLASTGIFFFISFILVAAERNAPKAELNRRQSSGILARWATISAMTVLLNIFTVIQSIYLIYNLQMTRASKGKIGLGFGLRLLLIPLSIIRLLSLRKSLQNNDFLYHCAITEVFVQVEMCYAVVCATLPCLHPFMDAAQSNMLDLGRITSATISSSLRPTNDYPLSRTSHSRGLPMGLPKQGSTGISTKISTTSEQDKSSSTADLIADDSRVIMVRRDINVAYSGANTP</sequence>
<dbReference type="PANTHER" id="PTHR39614:SF2">
    <property type="entry name" value="INTEGRAL MEMBRANE PROTEIN"/>
    <property type="match status" value="1"/>
</dbReference>
<keyword evidence="2" id="KW-0812">Transmembrane</keyword>
<protein>
    <recommendedName>
        <fullName evidence="3">Rhodopsin domain-containing protein</fullName>
    </recommendedName>
</protein>
<proteinExistence type="predicted"/>
<evidence type="ECO:0000256" key="1">
    <source>
        <dbReference type="SAM" id="MobiDB-lite"/>
    </source>
</evidence>
<keyword evidence="5" id="KW-1185">Reference proteome</keyword>
<accession>A0AAQ3RE69</accession>
<feature type="transmembrane region" description="Helical" evidence="2">
    <location>
        <begin position="43"/>
        <end position="68"/>
    </location>
</feature>
<feature type="transmembrane region" description="Helical" evidence="2">
    <location>
        <begin position="121"/>
        <end position="142"/>
    </location>
</feature>
<evidence type="ECO:0000259" key="3">
    <source>
        <dbReference type="Pfam" id="PF20684"/>
    </source>
</evidence>
<dbReference type="AlphaFoldDB" id="A0AAQ3RE69"/>
<feature type="transmembrane region" description="Helical" evidence="2">
    <location>
        <begin position="12"/>
        <end position="31"/>
    </location>
</feature>
<dbReference type="EMBL" id="CP138592">
    <property type="protein sequence ID" value="WPH04603.1"/>
    <property type="molecule type" value="Genomic_DNA"/>
</dbReference>
<evidence type="ECO:0000313" key="4">
    <source>
        <dbReference type="EMBL" id="WPH04603.1"/>
    </source>
</evidence>
<dbReference type="Proteomes" id="UP001303373">
    <property type="component" value="Chromosome 13"/>
</dbReference>
<organism evidence="4 5">
    <name type="scientific">Acrodontium crateriforme</name>
    <dbReference type="NCBI Taxonomy" id="150365"/>
    <lineage>
        <taxon>Eukaryota</taxon>
        <taxon>Fungi</taxon>
        <taxon>Dikarya</taxon>
        <taxon>Ascomycota</taxon>
        <taxon>Pezizomycotina</taxon>
        <taxon>Dothideomycetes</taxon>
        <taxon>Dothideomycetidae</taxon>
        <taxon>Mycosphaerellales</taxon>
        <taxon>Teratosphaeriaceae</taxon>
        <taxon>Acrodontium</taxon>
    </lineage>
</organism>